<organism evidence="4 5">
    <name type="scientific">Clostridium chromiireducens</name>
    <dbReference type="NCBI Taxonomy" id="225345"/>
    <lineage>
        <taxon>Bacteria</taxon>
        <taxon>Bacillati</taxon>
        <taxon>Bacillota</taxon>
        <taxon>Clostridia</taxon>
        <taxon>Eubacteriales</taxon>
        <taxon>Clostridiaceae</taxon>
        <taxon>Clostridium</taxon>
    </lineage>
</organism>
<gene>
    <name evidence="4" type="ORF">CLCHR_14760</name>
</gene>
<keyword evidence="5" id="KW-1185">Reference proteome</keyword>
<feature type="coiled-coil region" evidence="3">
    <location>
        <begin position="7"/>
        <end position="34"/>
    </location>
</feature>
<dbReference type="EMBL" id="MZGT01000016">
    <property type="protein sequence ID" value="OPJ63661.1"/>
    <property type="molecule type" value="Genomic_DNA"/>
</dbReference>
<dbReference type="RefSeq" id="WP_079439049.1">
    <property type="nucleotide sequence ID" value="NZ_MZGT01000016.1"/>
</dbReference>
<evidence type="ECO:0000256" key="2">
    <source>
        <dbReference type="ARBA" id="ARBA00022649"/>
    </source>
</evidence>
<evidence type="ECO:0000256" key="3">
    <source>
        <dbReference type="SAM" id="Coils"/>
    </source>
</evidence>
<accession>A0A1V4IUE4</accession>
<evidence type="ECO:0000313" key="5">
    <source>
        <dbReference type="Proteomes" id="UP000191056"/>
    </source>
</evidence>
<protein>
    <submittedName>
        <fullName evidence="4">PemK-like protein</fullName>
    </submittedName>
</protein>
<evidence type="ECO:0000313" key="4">
    <source>
        <dbReference type="EMBL" id="OPJ63661.1"/>
    </source>
</evidence>
<dbReference type="SUPFAM" id="SSF50118">
    <property type="entry name" value="Cell growth inhibitor/plasmid maintenance toxic component"/>
    <property type="match status" value="1"/>
</dbReference>
<comment type="similarity">
    <text evidence="1">Belongs to the PemK/MazF family.</text>
</comment>
<dbReference type="InterPro" id="IPR003477">
    <property type="entry name" value="PemK-like"/>
</dbReference>
<feature type="coiled-coil region" evidence="3">
    <location>
        <begin position="131"/>
        <end position="215"/>
    </location>
</feature>
<dbReference type="Proteomes" id="UP000191056">
    <property type="component" value="Unassembled WGS sequence"/>
</dbReference>
<sequence length="283" mass="32572">MDKKQTLDFVEQEIEKFKNNLKNICNKDDRARKKAELVTYWIRDYIKYLNFEEKFSPKKLKEYARGDVIKVNFGFNIGNEEGGLHYALVIDNDNSQASGVVTVVPLSTEKAEDNLSKYDVSLGNELNILVENKLNLAIETIKEENEKLQNMLTEVEQEIDKQAVQLEIIKNKKSAGEVVDEDAILAIQKNLNSLNEKLELELSTIEINKNKMKIKYAEKILKEFERMNLGTKALVGQITTISKMRIFDPKYSSDVLDGIRLSPEQLNKVNSKIKELYIFSIDK</sequence>
<evidence type="ECO:0000256" key="1">
    <source>
        <dbReference type="ARBA" id="ARBA00007521"/>
    </source>
</evidence>
<keyword evidence="2" id="KW-1277">Toxin-antitoxin system</keyword>
<comment type="caution">
    <text evidence="4">The sequence shown here is derived from an EMBL/GenBank/DDBJ whole genome shotgun (WGS) entry which is preliminary data.</text>
</comment>
<reference evidence="4 5" key="1">
    <citation type="submission" date="2017-03" db="EMBL/GenBank/DDBJ databases">
        <title>Genome sequence of Clostridium chromiireducens DSM 23318.</title>
        <authorList>
            <person name="Poehlein A."/>
            <person name="Daniel R."/>
        </authorList>
    </citation>
    <scope>NUCLEOTIDE SEQUENCE [LARGE SCALE GENOMIC DNA]</scope>
    <source>
        <strain evidence="4 5">DSM 23318</strain>
    </source>
</reference>
<dbReference type="OrthoDB" id="1957237at2"/>
<dbReference type="AlphaFoldDB" id="A0A1V4IUE4"/>
<keyword evidence="3" id="KW-0175">Coiled coil</keyword>
<dbReference type="Pfam" id="PF02452">
    <property type="entry name" value="PemK_toxin"/>
    <property type="match status" value="1"/>
</dbReference>
<proteinExistence type="inferred from homology"/>
<dbReference type="GO" id="GO:0003677">
    <property type="term" value="F:DNA binding"/>
    <property type="evidence" value="ECO:0007669"/>
    <property type="project" value="InterPro"/>
</dbReference>
<name>A0A1V4IUE4_9CLOT</name>
<dbReference type="InterPro" id="IPR011067">
    <property type="entry name" value="Plasmid_toxin/cell-grow_inhib"/>
</dbReference>
<dbReference type="Gene3D" id="2.30.30.110">
    <property type="match status" value="1"/>
</dbReference>